<feature type="domain" description="DUF4333" evidence="2">
    <location>
        <begin position="22"/>
        <end position="95"/>
    </location>
</feature>
<evidence type="ECO:0000313" key="3">
    <source>
        <dbReference type="EMBL" id="MBB5430087.1"/>
    </source>
</evidence>
<protein>
    <recommendedName>
        <fullName evidence="2">DUF4333 domain-containing protein</fullName>
    </recommendedName>
</protein>
<evidence type="ECO:0000256" key="1">
    <source>
        <dbReference type="SAM" id="SignalP"/>
    </source>
</evidence>
<reference evidence="3 4" key="1">
    <citation type="submission" date="2020-08" db="EMBL/GenBank/DDBJ databases">
        <title>Sequencing the genomes of 1000 actinobacteria strains.</title>
        <authorList>
            <person name="Klenk H.-P."/>
        </authorList>
    </citation>
    <scope>NUCLEOTIDE SEQUENCE [LARGE SCALE GENOMIC DNA]</scope>
    <source>
        <strain evidence="3 4">DSM 44551</strain>
    </source>
</reference>
<proteinExistence type="predicted"/>
<name>A0A7W8QGI4_9ACTN</name>
<evidence type="ECO:0000259" key="2">
    <source>
        <dbReference type="Pfam" id="PF14230"/>
    </source>
</evidence>
<evidence type="ECO:0000313" key="4">
    <source>
        <dbReference type="Proteomes" id="UP000572635"/>
    </source>
</evidence>
<gene>
    <name evidence="3" type="ORF">HDA36_000171</name>
</gene>
<feature type="chain" id="PRO_5039189429" description="DUF4333 domain-containing protein" evidence="1">
    <location>
        <begin position="30"/>
        <end position="113"/>
    </location>
</feature>
<dbReference type="Pfam" id="PF14230">
    <property type="entry name" value="DUF4333"/>
    <property type="match status" value="1"/>
</dbReference>
<dbReference type="PROSITE" id="PS51257">
    <property type="entry name" value="PROKAR_LIPOPROTEIN"/>
    <property type="match status" value="1"/>
</dbReference>
<organism evidence="3 4">
    <name type="scientific">Nocardiopsis composta</name>
    <dbReference type="NCBI Taxonomy" id="157465"/>
    <lineage>
        <taxon>Bacteria</taxon>
        <taxon>Bacillati</taxon>
        <taxon>Actinomycetota</taxon>
        <taxon>Actinomycetes</taxon>
        <taxon>Streptosporangiales</taxon>
        <taxon>Nocardiopsidaceae</taxon>
        <taxon>Nocardiopsis</taxon>
    </lineage>
</organism>
<dbReference type="EMBL" id="JACHDB010000001">
    <property type="protein sequence ID" value="MBB5430087.1"/>
    <property type="molecule type" value="Genomic_DNA"/>
</dbReference>
<dbReference type="RefSeq" id="WP_184387695.1">
    <property type="nucleotide sequence ID" value="NZ_BAAAJD010000107.1"/>
</dbReference>
<dbReference type="Proteomes" id="UP000572635">
    <property type="component" value="Unassembled WGS sequence"/>
</dbReference>
<keyword evidence="4" id="KW-1185">Reference proteome</keyword>
<dbReference type="AlphaFoldDB" id="A0A7W8QGI4"/>
<accession>A0A7W8QGI4</accession>
<dbReference type="InterPro" id="IPR025637">
    <property type="entry name" value="DUF4333"/>
</dbReference>
<feature type="signal peptide" evidence="1">
    <location>
        <begin position="1"/>
        <end position="29"/>
    </location>
</feature>
<comment type="caution">
    <text evidence="3">The sequence shown here is derived from an EMBL/GenBank/DDBJ whole genome shotgun (WGS) entry which is preliminary data.</text>
</comment>
<sequence length="113" mass="11799">MRLTRRNRTVMAGAGLGAAVLLTAGCAVEFSVEGVPQDQVVEQATRVLEEELGDVVQDFNCPGDLPAQEGESMRCELTAGGQTVGVTLTTTKVNGSDVDFDVKVDADLADLTG</sequence>
<keyword evidence="1" id="KW-0732">Signal</keyword>